<reference evidence="1" key="2">
    <citation type="journal article" date="2022" name="New Phytol.">
        <title>Evolutionary transition to the ectomycorrhizal habit in the genomes of a hyperdiverse lineage of mushroom-forming fungi.</title>
        <authorList>
            <person name="Looney B."/>
            <person name="Miyauchi S."/>
            <person name="Morin E."/>
            <person name="Drula E."/>
            <person name="Courty P.E."/>
            <person name="Kohler A."/>
            <person name="Kuo A."/>
            <person name="LaButti K."/>
            <person name="Pangilinan J."/>
            <person name="Lipzen A."/>
            <person name="Riley R."/>
            <person name="Andreopoulos W."/>
            <person name="He G."/>
            <person name="Johnson J."/>
            <person name="Nolan M."/>
            <person name="Tritt A."/>
            <person name="Barry K.W."/>
            <person name="Grigoriev I.V."/>
            <person name="Nagy L.G."/>
            <person name="Hibbett D."/>
            <person name="Henrissat B."/>
            <person name="Matheny P.B."/>
            <person name="Labbe J."/>
            <person name="Martin F.M."/>
        </authorList>
    </citation>
    <scope>NUCLEOTIDE SEQUENCE</scope>
    <source>
        <strain evidence="1">FP105234-sp</strain>
    </source>
</reference>
<reference evidence="1" key="1">
    <citation type="submission" date="2021-02" db="EMBL/GenBank/DDBJ databases">
        <authorList>
            <consortium name="DOE Joint Genome Institute"/>
            <person name="Ahrendt S."/>
            <person name="Looney B.P."/>
            <person name="Miyauchi S."/>
            <person name="Morin E."/>
            <person name="Drula E."/>
            <person name="Courty P.E."/>
            <person name="Chicoki N."/>
            <person name="Fauchery L."/>
            <person name="Kohler A."/>
            <person name="Kuo A."/>
            <person name="Labutti K."/>
            <person name="Pangilinan J."/>
            <person name="Lipzen A."/>
            <person name="Riley R."/>
            <person name="Andreopoulos W."/>
            <person name="He G."/>
            <person name="Johnson J."/>
            <person name="Barry K.W."/>
            <person name="Grigoriev I.V."/>
            <person name="Nagy L."/>
            <person name="Hibbett D."/>
            <person name="Henrissat B."/>
            <person name="Matheny P.B."/>
            <person name="Labbe J."/>
            <person name="Martin F."/>
        </authorList>
    </citation>
    <scope>NUCLEOTIDE SEQUENCE</scope>
    <source>
        <strain evidence="1">FP105234-sp</strain>
    </source>
</reference>
<comment type="caution">
    <text evidence="1">The sequence shown here is derived from an EMBL/GenBank/DDBJ whole genome shotgun (WGS) entry which is preliminary data.</text>
</comment>
<evidence type="ECO:0000313" key="1">
    <source>
        <dbReference type="EMBL" id="KAI0040206.1"/>
    </source>
</evidence>
<dbReference type="EMBL" id="MU276217">
    <property type="protein sequence ID" value="KAI0040206.1"/>
    <property type="molecule type" value="Genomic_DNA"/>
</dbReference>
<protein>
    <submittedName>
        <fullName evidence="1">Uncharacterized protein</fullName>
    </submittedName>
</protein>
<evidence type="ECO:0000313" key="2">
    <source>
        <dbReference type="Proteomes" id="UP000814033"/>
    </source>
</evidence>
<gene>
    <name evidence="1" type="ORF">FA95DRAFT_1577104</name>
</gene>
<name>A0ACB8R9B0_9AGAM</name>
<keyword evidence="2" id="KW-1185">Reference proteome</keyword>
<dbReference type="Proteomes" id="UP000814033">
    <property type="component" value="Unassembled WGS sequence"/>
</dbReference>
<feature type="non-terminal residue" evidence="1">
    <location>
        <position position="283"/>
    </location>
</feature>
<accession>A0ACB8R9B0</accession>
<organism evidence="1 2">
    <name type="scientific">Auriscalpium vulgare</name>
    <dbReference type="NCBI Taxonomy" id="40419"/>
    <lineage>
        <taxon>Eukaryota</taxon>
        <taxon>Fungi</taxon>
        <taxon>Dikarya</taxon>
        <taxon>Basidiomycota</taxon>
        <taxon>Agaricomycotina</taxon>
        <taxon>Agaricomycetes</taxon>
        <taxon>Russulales</taxon>
        <taxon>Auriscalpiaceae</taxon>
        <taxon>Auriscalpium</taxon>
    </lineage>
</organism>
<sequence length="283" mass="30056">MHDLQELPGLAKKVKETKDMHFAKTCLVRWEPPPYSSPTTNPQQASTTSGLSFPASSQSPSTSSRPRASSSEVPAGLSPANFLHISERNAGLKGCYLLDLRLPRPPEGTSAENITLESRNGTVSAEVWVAGSEGVRAHASGSKAGRARLMSSSRNGALWPKLYVLLHIVFSHQLLNARFALCARLQDTARALLTINVKSQNGATSLTLPRDFCGQLTTHTDNGRVSLSKELAARAAVLSTADGTHTYCLGQCPASHSWATGDGKSSGNSVNDATPHARSNSIA</sequence>
<proteinExistence type="predicted"/>